<protein>
    <submittedName>
        <fullName evidence="1">Uncharacterized protein</fullName>
    </submittedName>
</protein>
<evidence type="ECO:0000313" key="2">
    <source>
        <dbReference type="Proteomes" id="UP000821865"/>
    </source>
</evidence>
<organism evidence="1 2">
    <name type="scientific">Dermacentor silvarum</name>
    <name type="common">Tick</name>
    <dbReference type="NCBI Taxonomy" id="543639"/>
    <lineage>
        <taxon>Eukaryota</taxon>
        <taxon>Metazoa</taxon>
        <taxon>Ecdysozoa</taxon>
        <taxon>Arthropoda</taxon>
        <taxon>Chelicerata</taxon>
        <taxon>Arachnida</taxon>
        <taxon>Acari</taxon>
        <taxon>Parasitiformes</taxon>
        <taxon>Ixodida</taxon>
        <taxon>Ixodoidea</taxon>
        <taxon>Ixodidae</taxon>
        <taxon>Rhipicephalinae</taxon>
        <taxon>Dermacentor</taxon>
    </lineage>
</organism>
<keyword evidence="2" id="KW-1185">Reference proteome</keyword>
<sequence length="208" mass="23569">MPSCYVPGCKSRKKVGQPDITFHEFPRDPQRCKRWTEAIHHSEIFWKLCSKHFEQQHFDRTSPCVVRLRKDAVPTLWDLPNLAVTPPSAKNPRQGEQAKNSANMKVVLALAIVALFGIVSADPPFSLCGATPEQRHNLVTCVRANVNEATSQKLTQVKERLHCEDLDCVFTKICERSHDERQTHSNAFFSDELKTQVRAALTTCQSSQ</sequence>
<accession>A0ACB8CV11</accession>
<gene>
    <name evidence="1" type="ORF">HPB49_003450</name>
</gene>
<dbReference type="Proteomes" id="UP000821865">
    <property type="component" value="Chromosome 4"/>
</dbReference>
<name>A0ACB8CV11_DERSI</name>
<proteinExistence type="predicted"/>
<comment type="caution">
    <text evidence="1">The sequence shown here is derived from an EMBL/GenBank/DDBJ whole genome shotgun (WGS) entry which is preliminary data.</text>
</comment>
<reference evidence="1" key="1">
    <citation type="submission" date="2020-05" db="EMBL/GenBank/DDBJ databases">
        <title>Large-scale comparative analyses of tick genomes elucidate their genetic diversity and vector capacities.</title>
        <authorList>
            <person name="Jia N."/>
            <person name="Wang J."/>
            <person name="Shi W."/>
            <person name="Du L."/>
            <person name="Sun Y."/>
            <person name="Zhan W."/>
            <person name="Jiang J."/>
            <person name="Wang Q."/>
            <person name="Zhang B."/>
            <person name="Ji P."/>
            <person name="Sakyi L.B."/>
            <person name="Cui X."/>
            <person name="Yuan T."/>
            <person name="Jiang B."/>
            <person name="Yang W."/>
            <person name="Lam T.T.-Y."/>
            <person name="Chang Q."/>
            <person name="Ding S."/>
            <person name="Wang X."/>
            <person name="Zhu J."/>
            <person name="Ruan X."/>
            <person name="Zhao L."/>
            <person name="Wei J."/>
            <person name="Que T."/>
            <person name="Du C."/>
            <person name="Cheng J."/>
            <person name="Dai P."/>
            <person name="Han X."/>
            <person name="Huang E."/>
            <person name="Gao Y."/>
            <person name="Liu J."/>
            <person name="Shao H."/>
            <person name="Ye R."/>
            <person name="Li L."/>
            <person name="Wei W."/>
            <person name="Wang X."/>
            <person name="Wang C."/>
            <person name="Yang T."/>
            <person name="Huo Q."/>
            <person name="Li W."/>
            <person name="Guo W."/>
            <person name="Chen H."/>
            <person name="Zhou L."/>
            <person name="Ni X."/>
            <person name="Tian J."/>
            <person name="Zhou Y."/>
            <person name="Sheng Y."/>
            <person name="Liu T."/>
            <person name="Pan Y."/>
            <person name="Xia L."/>
            <person name="Li J."/>
            <person name="Zhao F."/>
            <person name="Cao W."/>
        </authorList>
    </citation>
    <scope>NUCLEOTIDE SEQUENCE</scope>
    <source>
        <strain evidence="1">Dsil-2018</strain>
    </source>
</reference>
<dbReference type="EMBL" id="CM023473">
    <property type="protein sequence ID" value="KAH7953010.1"/>
    <property type="molecule type" value="Genomic_DNA"/>
</dbReference>
<evidence type="ECO:0000313" key="1">
    <source>
        <dbReference type="EMBL" id="KAH7953010.1"/>
    </source>
</evidence>